<dbReference type="EMBL" id="JANBPK010000854">
    <property type="protein sequence ID" value="KAJ2929936.1"/>
    <property type="molecule type" value="Genomic_DNA"/>
</dbReference>
<reference evidence="2" key="1">
    <citation type="submission" date="2022-06" db="EMBL/GenBank/DDBJ databases">
        <title>Genome Sequence of Candolleomyces eurysporus.</title>
        <authorList>
            <person name="Buettner E."/>
        </authorList>
    </citation>
    <scope>NUCLEOTIDE SEQUENCE</scope>
    <source>
        <strain evidence="2">VTCC 930004</strain>
    </source>
</reference>
<feature type="transmembrane region" description="Helical" evidence="1">
    <location>
        <begin position="194"/>
        <end position="214"/>
    </location>
</feature>
<dbReference type="AlphaFoldDB" id="A0A9W8J693"/>
<keyword evidence="1" id="KW-0812">Transmembrane</keyword>
<feature type="transmembrane region" description="Helical" evidence="1">
    <location>
        <begin position="129"/>
        <end position="148"/>
    </location>
</feature>
<proteinExistence type="predicted"/>
<gene>
    <name evidence="2" type="ORF">H1R20_g7190</name>
</gene>
<evidence type="ECO:0000313" key="3">
    <source>
        <dbReference type="Proteomes" id="UP001140091"/>
    </source>
</evidence>
<keyword evidence="3" id="KW-1185">Reference proteome</keyword>
<feature type="transmembrane region" description="Helical" evidence="1">
    <location>
        <begin position="75"/>
        <end position="98"/>
    </location>
</feature>
<evidence type="ECO:0000256" key="1">
    <source>
        <dbReference type="SAM" id="Phobius"/>
    </source>
</evidence>
<feature type="transmembrane region" description="Helical" evidence="1">
    <location>
        <begin position="44"/>
        <end position="68"/>
    </location>
</feature>
<feature type="non-terminal residue" evidence="2">
    <location>
        <position position="237"/>
    </location>
</feature>
<accession>A0A9W8J693</accession>
<dbReference type="Proteomes" id="UP001140091">
    <property type="component" value="Unassembled WGS sequence"/>
</dbReference>
<keyword evidence="1" id="KW-0472">Membrane</keyword>
<protein>
    <submittedName>
        <fullName evidence="2">Uncharacterized protein</fullName>
    </submittedName>
</protein>
<dbReference type="OrthoDB" id="2919028at2759"/>
<feature type="transmembrane region" description="Helical" evidence="1">
    <location>
        <begin position="168"/>
        <end position="188"/>
    </location>
</feature>
<name>A0A9W8J693_9AGAR</name>
<sequence length="237" mass="26758">MSTASEPTAEEIREWVVQFTSTATTLGYIQMASYTTYSCEVLNVIGNVFGIIQIYSAVASVLLCLYALLGAKKKWLWAIFVPYFCSFTVNIVGITFHFTSGGAARSPYLPEIFRCTFSYGHPKAFMMSAYNILIRDSLTALFGVLTFYKRYRDQDNSLIRVIRRDGAVLYITACLMGVLVAIFYTPGFPIGDQWLLLSTLRSIAYPILANQLILNMHRTATRNDLKADTQIDRNREL</sequence>
<evidence type="ECO:0000313" key="2">
    <source>
        <dbReference type="EMBL" id="KAJ2929936.1"/>
    </source>
</evidence>
<keyword evidence="1" id="KW-1133">Transmembrane helix</keyword>
<organism evidence="2 3">
    <name type="scientific">Candolleomyces eurysporus</name>
    <dbReference type="NCBI Taxonomy" id="2828524"/>
    <lineage>
        <taxon>Eukaryota</taxon>
        <taxon>Fungi</taxon>
        <taxon>Dikarya</taxon>
        <taxon>Basidiomycota</taxon>
        <taxon>Agaricomycotina</taxon>
        <taxon>Agaricomycetes</taxon>
        <taxon>Agaricomycetidae</taxon>
        <taxon>Agaricales</taxon>
        <taxon>Agaricineae</taxon>
        <taxon>Psathyrellaceae</taxon>
        <taxon>Candolleomyces</taxon>
    </lineage>
</organism>
<comment type="caution">
    <text evidence="2">The sequence shown here is derived from an EMBL/GenBank/DDBJ whole genome shotgun (WGS) entry which is preliminary data.</text>
</comment>